<dbReference type="EMBL" id="LOHS01000136">
    <property type="protein sequence ID" value="OAH10548.1"/>
    <property type="molecule type" value="Genomic_DNA"/>
</dbReference>
<sequence>MVVGLVVLLVTLLRGGGGGDSAGDTVSPSPGDSASLAVEARDLADRVTLTPADWGSGFARSDPYEDTSLDEVMVQSTCKLAVQKPRPGTLAAMTRTSVHNEDGVTAVAETRAYADQPAAEKFVADTRDSLHRCSTQTYGKVRWEDVREAVAPDVEGFDELVSEESRQVTYKDGSKANLIYISVMGRTGHTVLNAWAAGPPETESRLRKLVTDGLQLMRQRLTSATGAYR</sequence>
<dbReference type="PATRIC" id="fig|1716141.3.peg.6454"/>
<comment type="caution">
    <text evidence="1">The sequence shown here is derived from an EMBL/GenBank/DDBJ whole genome shotgun (WGS) entry which is preliminary data.</text>
</comment>
<evidence type="ECO:0000313" key="1">
    <source>
        <dbReference type="EMBL" id="OAH10548.1"/>
    </source>
</evidence>
<reference evidence="1 2" key="1">
    <citation type="submission" date="2015-12" db="EMBL/GenBank/DDBJ databases">
        <title>Genome sequence of Streptomyces sp. G25.</title>
        <authorList>
            <person name="Poehlein A."/>
            <person name="Roettig A."/>
            <person name="Hiessl S."/>
            <person name="Hauschild P."/>
            <person name="Schauer J."/>
            <person name="Madkour M.H."/>
            <person name="Al-Ansari A.M."/>
            <person name="Almakishah N.H."/>
            <person name="Steinbuechel A."/>
            <person name="Daniel R."/>
        </authorList>
    </citation>
    <scope>NUCLEOTIDE SEQUENCE [LARGE SCALE GENOMIC DNA]</scope>
    <source>
        <strain evidence="2">G25(2015)</strain>
    </source>
</reference>
<name>A0A177HK29_9ACTN</name>
<protein>
    <recommendedName>
        <fullName evidence="3">PknH-like extracellular domain-containing protein</fullName>
    </recommendedName>
</protein>
<evidence type="ECO:0008006" key="3">
    <source>
        <dbReference type="Google" id="ProtNLM"/>
    </source>
</evidence>
<accession>A0A177HK29</accession>
<gene>
    <name evidence="1" type="ORF">STSP_61400</name>
</gene>
<dbReference type="Proteomes" id="UP000077381">
    <property type="component" value="Unassembled WGS sequence"/>
</dbReference>
<keyword evidence="2" id="KW-1185">Reference proteome</keyword>
<dbReference type="AlphaFoldDB" id="A0A177HK29"/>
<evidence type="ECO:0000313" key="2">
    <source>
        <dbReference type="Proteomes" id="UP000077381"/>
    </source>
</evidence>
<organism evidence="1 2">
    <name type="scientific">Streptomyces jeddahensis</name>
    <dbReference type="NCBI Taxonomy" id="1716141"/>
    <lineage>
        <taxon>Bacteria</taxon>
        <taxon>Bacillati</taxon>
        <taxon>Actinomycetota</taxon>
        <taxon>Actinomycetes</taxon>
        <taxon>Kitasatosporales</taxon>
        <taxon>Streptomycetaceae</taxon>
        <taxon>Streptomyces</taxon>
    </lineage>
</organism>
<proteinExistence type="predicted"/>